<reference evidence="14 15" key="1">
    <citation type="submission" date="2018-08" db="EMBL/GenBank/DDBJ databases">
        <authorList>
            <person name="Laetsch R D."/>
            <person name="Stevens L."/>
            <person name="Kumar S."/>
            <person name="Blaxter L. M."/>
        </authorList>
    </citation>
    <scope>NUCLEOTIDE SEQUENCE [LARGE SCALE GENOMIC DNA]</scope>
</reference>
<dbReference type="Gene3D" id="3.60.20.30">
    <property type="entry name" value="(Glycosyl)asparaginase"/>
    <property type="match status" value="1"/>
</dbReference>
<dbReference type="InterPro" id="IPR029055">
    <property type="entry name" value="Ntn_hydrolases_N"/>
</dbReference>
<dbReference type="GO" id="GO:0006508">
    <property type="term" value="P:proteolysis"/>
    <property type="evidence" value="ECO:0007669"/>
    <property type="project" value="UniProtKB-KW"/>
</dbReference>
<dbReference type="STRING" id="42156.A0A3P6U1J5"/>
<evidence type="ECO:0000256" key="3">
    <source>
        <dbReference type="ARBA" id="ARBA00022801"/>
    </source>
</evidence>
<feature type="binding site" evidence="12">
    <location>
        <begin position="214"/>
        <end position="217"/>
    </location>
    <ligand>
        <name>substrate</name>
    </ligand>
</feature>
<evidence type="ECO:0000256" key="10">
    <source>
        <dbReference type="ARBA" id="ARBA00080645"/>
    </source>
</evidence>
<evidence type="ECO:0000256" key="1">
    <source>
        <dbReference type="ARBA" id="ARBA00010872"/>
    </source>
</evidence>
<dbReference type="PANTHER" id="PTHR10188:SF6">
    <property type="entry name" value="N(4)-(BETA-N-ACETYLGLUCOSAMINYL)-L-ASPARAGINASE"/>
    <property type="match status" value="1"/>
</dbReference>
<keyword evidence="2" id="KW-0645">Protease</keyword>
<dbReference type="EC" id="3.5.1.26" evidence="7"/>
<dbReference type="OMA" id="YKPIINI"/>
<dbReference type="GO" id="GO:0008233">
    <property type="term" value="F:peptidase activity"/>
    <property type="evidence" value="ECO:0007669"/>
    <property type="project" value="UniProtKB-KW"/>
</dbReference>
<dbReference type="FunFam" id="3.60.20.30:FF:000003">
    <property type="entry name" value="N(4)-(Beta-N-acetylglucosaminyl)-L-asparaginase isoform X1"/>
    <property type="match status" value="1"/>
</dbReference>
<name>A0A3P6U1J5_LITSI</name>
<dbReference type="EMBL" id="UYRX01000035">
    <property type="protein sequence ID" value="VDK70421.1"/>
    <property type="molecule type" value="Genomic_DNA"/>
</dbReference>
<dbReference type="SUPFAM" id="SSF56235">
    <property type="entry name" value="N-terminal nucleophile aminohydrolases (Ntn hydrolases)"/>
    <property type="match status" value="1"/>
</dbReference>
<keyword evidence="4" id="KW-0068">Autocatalytic cleavage</keyword>
<feature type="site" description="Cleavage; by autolysis" evidence="13">
    <location>
        <begin position="162"/>
        <end position="163"/>
    </location>
</feature>
<sequence>MESLLEGLTACERSQCDGTVGFGGSPDEKGETRLDALVYDGLNHEMGAVGSLPNIKNAARVAYAVMKYTKHSILVGEYGVFDLAADFAVEMGFKRESLYTNSSRIAYQKWIKQNCQPNYRKNVFPNPNKYCGPYKPINDNNKFTYGSKSNYWNFEVNNRNHDTIGMIVIDFENNIVAGTSTNGANHKVPGRVGDSPIPGAGAYADNDVGGAVSTGDGDIMMRFLSSFQTVHYIREGKTPIVAAETTIHVIARKYPSFKGAIVAVDKKGQYGAACHGMDLFKFCVQNANFTRVRTLSVVCI</sequence>
<evidence type="ECO:0000313" key="14">
    <source>
        <dbReference type="EMBL" id="VDK70421.1"/>
    </source>
</evidence>
<evidence type="ECO:0000256" key="12">
    <source>
        <dbReference type="PIRSR" id="PIRSR600246-2"/>
    </source>
</evidence>
<comment type="function">
    <text evidence="6">Cleaves the GlcNAc-Asn bond which joins oligosaccharides to the peptide of asparagine-linked glycoproteins.</text>
</comment>
<gene>
    <name evidence="14" type="ORF">NLS_LOCUS1104</name>
</gene>
<keyword evidence="15" id="KW-1185">Reference proteome</keyword>
<comment type="catalytic activity">
    <reaction evidence="5">
        <text>N(4)-(beta-N-acetyl-D-glucosaminyl)-L-asparagine + H2O = N-acetyl-beta-D-glucosaminylamine + L-aspartate + H(+)</text>
        <dbReference type="Rhea" id="RHEA:11544"/>
        <dbReference type="ChEBI" id="CHEBI:15377"/>
        <dbReference type="ChEBI" id="CHEBI:15378"/>
        <dbReference type="ChEBI" id="CHEBI:15947"/>
        <dbReference type="ChEBI" id="CHEBI:29991"/>
        <dbReference type="ChEBI" id="CHEBI:58080"/>
        <dbReference type="EC" id="3.5.1.26"/>
    </reaction>
</comment>
<evidence type="ECO:0000256" key="6">
    <source>
        <dbReference type="ARBA" id="ARBA00053295"/>
    </source>
</evidence>
<organism evidence="14 15">
    <name type="scientific">Litomosoides sigmodontis</name>
    <name type="common">Filarial nematode worm</name>
    <dbReference type="NCBI Taxonomy" id="42156"/>
    <lineage>
        <taxon>Eukaryota</taxon>
        <taxon>Metazoa</taxon>
        <taxon>Ecdysozoa</taxon>
        <taxon>Nematoda</taxon>
        <taxon>Chromadorea</taxon>
        <taxon>Rhabditida</taxon>
        <taxon>Spirurina</taxon>
        <taxon>Spiruromorpha</taxon>
        <taxon>Filarioidea</taxon>
        <taxon>Onchocercidae</taxon>
        <taxon>Litomosoides</taxon>
    </lineage>
</organism>
<accession>A0A3P6U1J5</accession>
<dbReference type="InterPro" id="IPR000246">
    <property type="entry name" value="Peptidase_T2"/>
</dbReference>
<evidence type="ECO:0000256" key="7">
    <source>
        <dbReference type="ARBA" id="ARBA00066729"/>
    </source>
</evidence>
<dbReference type="GO" id="GO:0003948">
    <property type="term" value="F:N4-(beta-N-acetylglucosaminyl)-L-asparaginase activity"/>
    <property type="evidence" value="ECO:0007669"/>
    <property type="project" value="UniProtKB-EC"/>
</dbReference>
<evidence type="ECO:0000313" key="15">
    <source>
        <dbReference type="Proteomes" id="UP000277928"/>
    </source>
</evidence>
<dbReference type="PANTHER" id="PTHR10188">
    <property type="entry name" value="L-ASPARAGINASE"/>
    <property type="match status" value="1"/>
</dbReference>
<evidence type="ECO:0000256" key="11">
    <source>
        <dbReference type="PIRSR" id="PIRSR600246-1"/>
    </source>
</evidence>
<evidence type="ECO:0000256" key="8">
    <source>
        <dbReference type="ARBA" id="ARBA00078726"/>
    </source>
</evidence>
<protein>
    <recommendedName>
        <fullName evidence="7">N(4)-(beta-N-acetylglucosaminyl)-L-asparaginase</fullName>
        <ecNumber evidence="7">3.5.1.26</ecNumber>
    </recommendedName>
    <alternativeName>
        <fullName evidence="9">Aspartylglucosaminidase</fullName>
    </alternativeName>
    <alternativeName>
        <fullName evidence="8">Glycosylasparaginase</fullName>
    </alternativeName>
    <alternativeName>
        <fullName evidence="10">N4-(N-acetyl-beta-glucosaminyl)-L-asparagine amidase</fullName>
    </alternativeName>
</protein>
<evidence type="ECO:0000256" key="4">
    <source>
        <dbReference type="ARBA" id="ARBA00022813"/>
    </source>
</evidence>
<evidence type="ECO:0000256" key="13">
    <source>
        <dbReference type="PIRSR" id="PIRSR600246-3"/>
    </source>
</evidence>
<dbReference type="OrthoDB" id="188713at2759"/>
<dbReference type="Pfam" id="PF01112">
    <property type="entry name" value="Asparaginase_2"/>
    <property type="match status" value="1"/>
</dbReference>
<evidence type="ECO:0000256" key="2">
    <source>
        <dbReference type="ARBA" id="ARBA00022670"/>
    </source>
</evidence>
<evidence type="ECO:0000256" key="5">
    <source>
        <dbReference type="ARBA" id="ARBA00050421"/>
    </source>
</evidence>
<feature type="active site" description="Nucleophile" evidence="11">
    <location>
        <position position="163"/>
    </location>
</feature>
<comment type="similarity">
    <text evidence="1">Belongs to the Ntn-hydrolase family.</text>
</comment>
<evidence type="ECO:0000256" key="9">
    <source>
        <dbReference type="ARBA" id="ARBA00079301"/>
    </source>
</evidence>
<dbReference type="Proteomes" id="UP000277928">
    <property type="component" value="Unassembled WGS sequence"/>
</dbReference>
<keyword evidence="3" id="KW-0378">Hydrolase</keyword>
<dbReference type="CDD" id="cd04513">
    <property type="entry name" value="Glycosylasparaginase"/>
    <property type="match status" value="1"/>
</dbReference>
<feature type="binding site" evidence="12">
    <location>
        <begin position="191"/>
        <end position="194"/>
    </location>
    <ligand>
        <name>substrate</name>
    </ligand>
</feature>
<dbReference type="AlphaFoldDB" id="A0A3P6U1J5"/>
<proteinExistence type="inferred from homology"/>
<dbReference type="GO" id="GO:0005764">
    <property type="term" value="C:lysosome"/>
    <property type="evidence" value="ECO:0007669"/>
    <property type="project" value="TreeGrafter"/>
</dbReference>